<sequence>MDSNEVITEDINDDLSYGSYKKFFVALVIVSFLAALFHFREKILGKIYFWRQDRPDDLDALVETNTSVHFHRNCSQSGAYGQLPTTKTDDDLSDLDEEDEIIISQCMAKEIPNSNNP</sequence>
<dbReference type="EMBL" id="OU015569">
    <property type="protein sequence ID" value="CAG5095705.1"/>
    <property type="molecule type" value="Genomic_DNA"/>
</dbReference>
<evidence type="ECO:0000313" key="2">
    <source>
        <dbReference type="EMBL" id="CAG5095705.1"/>
    </source>
</evidence>
<keyword evidence="1" id="KW-1133">Transmembrane helix</keyword>
<dbReference type="Proteomes" id="UP001158576">
    <property type="component" value="Chromosome XSR"/>
</dbReference>
<keyword evidence="3" id="KW-1185">Reference proteome</keyword>
<protein>
    <submittedName>
        <fullName evidence="2">Oidioi.mRNA.OKI2018_I69.XSR.g14301.t1.cds</fullName>
    </submittedName>
</protein>
<keyword evidence="1" id="KW-0472">Membrane</keyword>
<accession>A0ABN7SEB2</accession>
<feature type="transmembrane region" description="Helical" evidence="1">
    <location>
        <begin position="20"/>
        <end position="39"/>
    </location>
</feature>
<reference evidence="2 3" key="1">
    <citation type="submission" date="2021-04" db="EMBL/GenBank/DDBJ databases">
        <authorList>
            <person name="Bliznina A."/>
        </authorList>
    </citation>
    <scope>NUCLEOTIDE SEQUENCE [LARGE SCALE GENOMIC DNA]</scope>
</reference>
<organism evidence="2 3">
    <name type="scientific">Oikopleura dioica</name>
    <name type="common">Tunicate</name>
    <dbReference type="NCBI Taxonomy" id="34765"/>
    <lineage>
        <taxon>Eukaryota</taxon>
        <taxon>Metazoa</taxon>
        <taxon>Chordata</taxon>
        <taxon>Tunicata</taxon>
        <taxon>Appendicularia</taxon>
        <taxon>Copelata</taxon>
        <taxon>Oikopleuridae</taxon>
        <taxon>Oikopleura</taxon>
    </lineage>
</organism>
<proteinExistence type="predicted"/>
<keyword evidence="1" id="KW-0812">Transmembrane</keyword>
<evidence type="ECO:0000256" key="1">
    <source>
        <dbReference type="SAM" id="Phobius"/>
    </source>
</evidence>
<gene>
    <name evidence="2" type="ORF">OKIOD_LOCUS5859</name>
</gene>
<evidence type="ECO:0000313" key="3">
    <source>
        <dbReference type="Proteomes" id="UP001158576"/>
    </source>
</evidence>
<name>A0ABN7SEB2_OIKDI</name>